<organism evidence="1 2">
    <name type="scientific">Marinomonas profundimaris</name>
    <dbReference type="NCBI Taxonomy" id="1208321"/>
    <lineage>
        <taxon>Bacteria</taxon>
        <taxon>Pseudomonadati</taxon>
        <taxon>Pseudomonadota</taxon>
        <taxon>Gammaproteobacteria</taxon>
        <taxon>Oceanospirillales</taxon>
        <taxon>Oceanospirillaceae</taxon>
        <taxon>Marinomonas</taxon>
    </lineage>
</organism>
<dbReference type="EMBL" id="AYOZ01000007">
    <property type="protein sequence ID" value="ETI61416.1"/>
    <property type="molecule type" value="Genomic_DNA"/>
</dbReference>
<comment type="caution">
    <text evidence="1">The sequence shown here is derived from an EMBL/GenBank/DDBJ whole genome shotgun (WGS) entry which is preliminary data.</text>
</comment>
<dbReference type="PATRIC" id="fig|1208321.3.peg.1082"/>
<evidence type="ECO:0000313" key="2">
    <source>
        <dbReference type="Proteomes" id="UP000018857"/>
    </source>
</evidence>
<dbReference type="AlphaFoldDB" id="W1RW24"/>
<reference evidence="1 2" key="1">
    <citation type="journal article" date="2014" name="Genome Announc.">
        <title>Draft Genome Sequence of Marinomonas sp. Strain D104, a Polycyclic Aromatic Hydrocarbon-Degrading Bacterium from the Deep-Sea Sediment of the Arctic Ocean.</title>
        <authorList>
            <person name="Dong C."/>
            <person name="Bai X."/>
            <person name="Lai Q."/>
            <person name="Xie Y."/>
            <person name="Chen X."/>
            <person name="Shao Z."/>
        </authorList>
    </citation>
    <scope>NUCLEOTIDE SEQUENCE [LARGE SCALE GENOMIC DNA]</scope>
    <source>
        <strain evidence="1 2">D104</strain>
    </source>
</reference>
<protein>
    <submittedName>
        <fullName evidence="1">Uncharacterized protein</fullName>
    </submittedName>
</protein>
<sequence length="42" mass="5022">MHVILALFFGLIKEKLPCVFLKKSRKNDFFIANEECFFDKKI</sequence>
<accession>W1RW24</accession>
<evidence type="ECO:0000313" key="1">
    <source>
        <dbReference type="EMBL" id="ETI61416.1"/>
    </source>
</evidence>
<name>W1RW24_9GAMM</name>
<proteinExistence type="predicted"/>
<keyword evidence="2" id="KW-1185">Reference proteome</keyword>
<dbReference type="Proteomes" id="UP000018857">
    <property type="component" value="Unassembled WGS sequence"/>
</dbReference>
<gene>
    <name evidence="1" type="ORF">D104_05450</name>
</gene>
<dbReference type="STRING" id="1208321.D104_05450"/>